<organism evidence="1 2">
    <name type="scientific">Tumebacillus permanentifrigoris</name>
    <dbReference type="NCBI Taxonomy" id="378543"/>
    <lineage>
        <taxon>Bacteria</taxon>
        <taxon>Bacillati</taxon>
        <taxon>Bacillota</taxon>
        <taxon>Bacilli</taxon>
        <taxon>Bacillales</taxon>
        <taxon>Alicyclobacillaceae</taxon>
        <taxon>Tumebacillus</taxon>
    </lineage>
</organism>
<evidence type="ECO:0000313" key="1">
    <source>
        <dbReference type="EMBL" id="PWK15042.1"/>
    </source>
</evidence>
<sequence>MFVYVYGNSTVAGTIREALHKRAVQVLDQTAEMEALAECSVALLCVDSLAHAEKSLRPVEGLRSLFKILIVTDPKLYPVYRKMGAELVLLTRQKPENLDWLIADLV</sequence>
<proteinExistence type="predicted"/>
<keyword evidence="2" id="KW-1185">Reference proteome</keyword>
<gene>
    <name evidence="1" type="ORF">C7459_104248</name>
</gene>
<dbReference type="AlphaFoldDB" id="A0A316DB64"/>
<accession>A0A316DB64</accession>
<name>A0A316DB64_9BACL</name>
<dbReference type="RefSeq" id="WP_109687544.1">
    <property type="nucleotide sequence ID" value="NZ_QGGL01000004.1"/>
</dbReference>
<evidence type="ECO:0000313" key="2">
    <source>
        <dbReference type="Proteomes" id="UP000245634"/>
    </source>
</evidence>
<dbReference type="Proteomes" id="UP000245634">
    <property type="component" value="Unassembled WGS sequence"/>
</dbReference>
<comment type="caution">
    <text evidence="1">The sequence shown here is derived from an EMBL/GenBank/DDBJ whole genome shotgun (WGS) entry which is preliminary data.</text>
</comment>
<dbReference type="EMBL" id="QGGL01000004">
    <property type="protein sequence ID" value="PWK15042.1"/>
    <property type="molecule type" value="Genomic_DNA"/>
</dbReference>
<protein>
    <submittedName>
        <fullName evidence="1">Uncharacterized protein</fullName>
    </submittedName>
</protein>
<reference evidence="1 2" key="1">
    <citation type="submission" date="2018-05" db="EMBL/GenBank/DDBJ databases">
        <title>Genomic Encyclopedia of Type Strains, Phase IV (KMG-IV): sequencing the most valuable type-strain genomes for metagenomic binning, comparative biology and taxonomic classification.</title>
        <authorList>
            <person name="Goeker M."/>
        </authorList>
    </citation>
    <scope>NUCLEOTIDE SEQUENCE [LARGE SCALE GENOMIC DNA]</scope>
    <source>
        <strain evidence="1 2">DSM 18773</strain>
    </source>
</reference>